<dbReference type="AlphaFoldDB" id="A0AAE3W6A5"/>
<dbReference type="InterPro" id="IPR001466">
    <property type="entry name" value="Beta-lactam-related"/>
</dbReference>
<evidence type="ECO:0000259" key="1">
    <source>
        <dbReference type="Pfam" id="PF00144"/>
    </source>
</evidence>
<dbReference type="RefSeq" id="WP_307246156.1">
    <property type="nucleotide sequence ID" value="NZ_JAUSUZ010000001.1"/>
</dbReference>
<sequence>MSLDVIRSSLPALLARFSVPGAVLAVSAGGERFALAHGVLNSRTGVEVTTDSLFQVGSITKVWTTTLIMQLAAEGLLELDAPVRAYLPSFRLGSETAAATVTIRHLLCHTGGFEGDLFTDTGRGDDCVARFVDTLGDTPQLFPPGTMLSYNNAGFAVLGRVVEVLRDRPFDVCLRESIAAPLGITALATDAYEAVLHRTAVGHIAPSLGAPLAPAPVWALPRSNAPAGSMLAMSAGDLLLFARMHMSGGDGLLSPASVKAMQQRAADRPAPGLPGAGWGLGWEIMNDTGTVIGHDGGTIGQAAFLRVIPDRDVAIALLTNGGDAASLYHALLPPLIEELTGITLPAPARPPARPEPIDATRYLGTYSSRVADLTVTQDPAGRLWLHDTPKGIFTQLGPPTPPQELVRLTGDTLIVRDHPGTAHPVYAFLGTDTDGRALFLHGGRATRRVPRPRQR</sequence>
<organism evidence="2 3">
    <name type="scientific">Catenuloplanes indicus</name>
    <dbReference type="NCBI Taxonomy" id="137267"/>
    <lineage>
        <taxon>Bacteria</taxon>
        <taxon>Bacillati</taxon>
        <taxon>Actinomycetota</taxon>
        <taxon>Actinomycetes</taxon>
        <taxon>Micromonosporales</taxon>
        <taxon>Micromonosporaceae</taxon>
        <taxon>Catenuloplanes</taxon>
    </lineage>
</organism>
<gene>
    <name evidence="2" type="ORF">J2S42_006968</name>
</gene>
<keyword evidence="3" id="KW-1185">Reference proteome</keyword>
<accession>A0AAE3W6A5</accession>
<reference evidence="2 3" key="1">
    <citation type="submission" date="2023-07" db="EMBL/GenBank/DDBJ databases">
        <title>Sequencing the genomes of 1000 actinobacteria strains.</title>
        <authorList>
            <person name="Klenk H.-P."/>
        </authorList>
    </citation>
    <scope>NUCLEOTIDE SEQUENCE [LARGE SCALE GENOMIC DNA]</scope>
    <source>
        <strain evidence="2 3">DSM 44709</strain>
    </source>
</reference>
<dbReference type="Proteomes" id="UP001240236">
    <property type="component" value="Unassembled WGS sequence"/>
</dbReference>
<dbReference type="EMBL" id="JAUSUZ010000001">
    <property type="protein sequence ID" value="MDQ0370299.1"/>
    <property type="molecule type" value="Genomic_DNA"/>
</dbReference>
<name>A0AAE3W6A5_9ACTN</name>
<dbReference type="PANTHER" id="PTHR46825">
    <property type="entry name" value="D-ALANYL-D-ALANINE-CARBOXYPEPTIDASE/ENDOPEPTIDASE AMPH"/>
    <property type="match status" value="1"/>
</dbReference>
<feature type="domain" description="Beta-lactamase-related" evidence="1">
    <location>
        <begin position="15"/>
        <end position="323"/>
    </location>
</feature>
<evidence type="ECO:0000313" key="3">
    <source>
        <dbReference type="Proteomes" id="UP001240236"/>
    </source>
</evidence>
<dbReference type="Gene3D" id="3.40.710.10">
    <property type="entry name" value="DD-peptidase/beta-lactamase superfamily"/>
    <property type="match status" value="1"/>
</dbReference>
<proteinExistence type="predicted"/>
<dbReference type="PANTHER" id="PTHR46825:SF9">
    <property type="entry name" value="BETA-LACTAMASE-RELATED DOMAIN-CONTAINING PROTEIN"/>
    <property type="match status" value="1"/>
</dbReference>
<dbReference type="SUPFAM" id="SSF56601">
    <property type="entry name" value="beta-lactamase/transpeptidase-like"/>
    <property type="match status" value="1"/>
</dbReference>
<protein>
    <submittedName>
        <fullName evidence="2">CubicO group peptidase (Beta-lactamase class C family)</fullName>
    </submittedName>
</protein>
<dbReference type="Pfam" id="PF00144">
    <property type="entry name" value="Beta-lactamase"/>
    <property type="match status" value="1"/>
</dbReference>
<dbReference type="InterPro" id="IPR050491">
    <property type="entry name" value="AmpC-like"/>
</dbReference>
<comment type="caution">
    <text evidence="2">The sequence shown here is derived from an EMBL/GenBank/DDBJ whole genome shotgun (WGS) entry which is preliminary data.</text>
</comment>
<dbReference type="InterPro" id="IPR012338">
    <property type="entry name" value="Beta-lactam/transpept-like"/>
</dbReference>
<evidence type="ECO:0000313" key="2">
    <source>
        <dbReference type="EMBL" id="MDQ0370299.1"/>
    </source>
</evidence>